<feature type="transmembrane region" description="Helical" evidence="1">
    <location>
        <begin position="29"/>
        <end position="54"/>
    </location>
</feature>
<reference evidence="2 3" key="2">
    <citation type="submission" date="2018-11" db="EMBL/GenBank/DDBJ databases">
        <authorList>
            <consortium name="Pathogen Informatics"/>
        </authorList>
    </citation>
    <scope>NUCLEOTIDE SEQUENCE [LARGE SCALE GENOMIC DNA]</scope>
</reference>
<name>A0A0R3TT82_RODNA</name>
<evidence type="ECO:0000313" key="4">
    <source>
        <dbReference type="WBParaSite" id="HNAJ_0001090401-mRNA-1"/>
    </source>
</evidence>
<organism evidence="4">
    <name type="scientific">Rodentolepis nana</name>
    <name type="common">Dwarf tapeworm</name>
    <name type="synonym">Hymenolepis nana</name>
    <dbReference type="NCBI Taxonomy" id="102285"/>
    <lineage>
        <taxon>Eukaryota</taxon>
        <taxon>Metazoa</taxon>
        <taxon>Spiralia</taxon>
        <taxon>Lophotrochozoa</taxon>
        <taxon>Platyhelminthes</taxon>
        <taxon>Cestoda</taxon>
        <taxon>Eucestoda</taxon>
        <taxon>Cyclophyllidea</taxon>
        <taxon>Hymenolepididae</taxon>
        <taxon>Rodentolepis</taxon>
    </lineage>
</organism>
<sequence>MHGKIIYQHIGDWVSPPEHSEDNSKVSPLVAVIAIGSIFLLLTISILVIIIVFLRRKYKKESRNLYGEINFETRGGDVYINPSSEWRCSLDSDSFEDMSDVSMEIEVDEETEGRIDQATSGWVATNSHLCPKHSRILRIEGSEIRTATCIHQV</sequence>
<keyword evidence="3" id="KW-1185">Reference proteome</keyword>
<dbReference type="Proteomes" id="UP000278807">
    <property type="component" value="Unassembled WGS sequence"/>
</dbReference>
<keyword evidence="1" id="KW-0472">Membrane</keyword>
<protein>
    <submittedName>
        <fullName evidence="4">Transmembrane protein 131</fullName>
    </submittedName>
</protein>
<proteinExistence type="predicted"/>
<gene>
    <name evidence="2" type="ORF">HNAJ_LOCUS10898</name>
</gene>
<keyword evidence="1" id="KW-0812">Transmembrane</keyword>
<evidence type="ECO:0000313" key="2">
    <source>
        <dbReference type="EMBL" id="VDO09056.1"/>
    </source>
</evidence>
<dbReference type="OrthoDB" id="6263040at2759"/>
<dbReference type="WBParaSite" id="HNAJ_0001090401-mRNA-1">
    <property type="protein sequence ID" value="HNAJ_0001090401-mRNA-1"/>
    <property type="gene ID" value="HNAJ_0001090401"/>
</dbReference>
<dbReference type="AlphaFoldDB" id="A0A0R3TT82"/>
<reference evidence="4" key="1">
    <citation type="submission" date="2017-02" db="UniProtKB">
        <authorList>
            <consortium name="WormBaseParasite"/>
        </authorList>
    </citation>
    <scope>IDENTIFICATION</scope>
</reference>
<evidence type="ECO:0000313" key="3">
    <source>
        <dbReference type="Proteomes" id="UP000278807"/>
    </source>
</evidence>
<dbReference type="EMBL" id="UZAE01013276">
    <property type="protein sequence ID" value="VDO09056.1"/>
    <property type="molecule type" value="Genomic_DNA"/>
</dbReference>
<keyword evidence="1" id="KW-1133">Transmembrane helix</keyword>
<accession>A0A0R3TT82</accession>
<evidence type="ECO:0000256" key="1">
    <source>
        <dbReference type="SAM" id="Phobius"/>
    </source>
</evidence>